<organism evidence="1">
    <name type="scientific">Anguilla anguilla</name>
    <name type="common">European freshwater eel</name>
    <name type="synonym">Muraena anguilla</name>
    <dbReference type="NCBI Taxonomy" id="7936"/>
    <lineage>
        <taxon>Eukaryota</taxon>
        <taxon>Metazoa</taxon>
        <taxon>Chordata</taxon>
        <taxon>Craniata</taxon>
        <taxon>Vertebrata</taxon>
        <taxon>Euteleostomi</taxon>
        <taxon>Actinopterygii</taxon>
        <taxon>Neopterygii</taxon>
        <taxon>Teleostei</taxon>
        <taxon>Anguilliformes</taxon>
        <taxon>Anguillidae</taxon>
        <taxon>Anguilla</taxon>
    </lineage>
</organism>
<dbReference type="AlphaFoldDB" id="A0A0E9PC98"/>
<sequence length="23" mass="2729">MPQYCPITFGFSPLPFYLLFLFS</sequence>
<reference evidence="1" key="1">
    <citation type="submission" date="2014-11" db="EMBL/GenBank/DDBJ databases">
        <authorList>
            <person name="Amaro Gonzalez C."/>
        </authorList>
    </citation>
    <scope>NUCLEOTIDE SEQUENCE</scope>
</reference>
<name>A0A0E9PC98_ANGAN</name>
<dbReference type="EMBL" id="GBXM01107114">
    <property type="protein sequence ID" value="JAH01463.1"/>
    <property type="molecule type" value="Transcribed_RNA"/>
</dbReference>
<reference evidence="1" key="2">
    <citation type="journal article" date="2015" name="Fish Shellfish Immunol.">
        <title>Early steps in the European eel (Anguilla anguilla)-Vibrio vulnificus interaction in the gills: Role of the RtxA13 toxin.</title>
        <authorList>
            <person name="Callol A."/>
            <person name="Pajuelo D."/>
            <person name="Ebbesson L."/>
            <person name="Teles M."/>
            <person name="MacKenzie S."/>
            <person name="Amaro C."/>
        </authorList>
    </citation>
    <scope>NUCLEOTIDE SEQUENCE</scope>
</reference>
<accession>A0A0E9PC98</accession>
<evidence type="ECO:0000313" key="1">
    <source>
        <dbReference type="EMBL" id="JAH01463.1"/>
    </source>
</evidence>
<protein>
    <submittedName>
        <fullName evidence="1">Uncharacterized protein</fullName>
    </submittedName>
</protein>
<proteinExistence type="predicted"/>